<sequence>MCWSGAAFISNSVYIFAAGTVHRGDCIWVIRQLAGFLALMWGRVPNPSRPW</sequence>
<name>A0A381Q3P0_9ZZZZ</name>
<protein>
    <submittedName>
        <fullName evidence="1">Uncharacterized protein</fullName>
    </submittedName>
</protein>
<reference evidence="1" key="1">
    <citation type="submission" date="2018-05" db="EMBL/GenBank/DDBJ databases">
        <authorList>
            <person name="Lanie J.A."/>
            <person name="Ng W.-L."/>
            <person name="Kazmierczak K.M."/>
            <person name="Andrzejewski T.M."/>
            <person name="Davidsen T.M."/>
            <person name="Wayne K.J."/>
            <person name="Tettelin H."/>
            <person name="Glass J.I."/>
            <person name="Rusch D."/>
            <person name="Podicherti R."/>
            <person name="Tsui H.-C.T."/>
            <person name="Winkler M.E."/>
        </authorList>
    </citation>
    <scope>NUCLEOTIDE SEQUENCE</scope>
</reference>
<dbReference type="AlphaFoldDB" id="A0A381Q3P0"/>
<dbReference type="EMBL" id="UINC01001182">
    <property type="protein sequence ID" value="SUZ73514.1"/>
    <property type="molecule type" value="Genomic_DNA"/>
</dbReference>
<accession>A0A381Q3P0</accession>
<gene>
    <name evidence="1" type="ORF">METZ01_LOCUS26368</name>
</gene>
<organism evidence="1">
    <name type="scientific">marine metagenome</name>
    <dbReference type="NCBI Taxonomy" id="408172"/>
    <lineage>
        <taxon>unclassified sequences</taxon>
        <taxon>metagenomes</taxon>
        <taxon>ecological metagenomes</taxon>
    </lineage>
</organism>
<proteinExistence type="predicted"/>
<evidence type="ECO:0000313" key="1">
    <source>
        <dbReference type="EMBL" id="SUZ73514.1"/>
    </source>
</evidence>